<dbReference type="AlphaFoldDB" id="A0A2A7MJC1"/>
<feature type="signal peptide" evidence="3">
    <location>
        <begin position="1"/>
        <end position="24"/>
    </location>
</feature>
<dbReference type="Proteomes" id="UP000220840">
    <property type="component" value="Unassembled WGS sequence"/>
</dbReference>
<dbReference type="Pfam" id="PF19127">
    <property type="entry name" value="Choline_bind_3"/>
    <property type="match status" value="1"/>
</dbReference>
<accession>A0A2A7MJC1</accession>
<reference evidence="4 5" key="1">
    <citation type="submission" date="2017-10" db="EMBL/GenBank/DDBJ databases">
        <title>Effective Description of Clostridium neonatale sp. nov. linked to necrotizing enterocolitis in neonates and a clarification of species assignable to the genus Clostridium (Prazmowski 1880) emend. Lawson and Rainey 2016.</title>
        <authorList>
            <person name="Bernard K."/>
            <person name="Burdz T."/>
            <person name="Wiebe D."/>
            <person name="Balcewich B."/>
            <person name="Alfa M."/>
            <person name="Bernier A.-M."/>
        </authorList>
    </citation>
    <scope>NUCLEOTIDE SEQUENCE [LARGE SCALE GENOMIC DNA]</scope>
    <source>
        <strain evidence="4 5">LCDC99A005</strain>
    </source>
</reference>
<dbReference type="SUPFAM" id="SSF69360">
    <property type="entry name" value="Cell wall binding repeat"/>
    <property type="match status" value="1"/>
</dbReference>
<evidence type="ECO:0008006" key="6">
    <source>
        <dbReference type="Google" id="ProtNLM"/>
    </source>
</evidence>
<evidence type="ECO:0000256" key="1">
    <source>
        <dbReference type="ARBA" id="ARBA00022737"/>
    </source>
</evidence>
<evidence type="ECO:0000256" key="2">
    <source>
        <dbReference type="PROSITE-ProRule" id="PRU00591"/>
    </source>
</evidence>
<protein>
    <recommendedName>
        <fullName evidence="6">Cell wall-binding protein</fullName>
    </recommendedName>
</protein>
<comment type="caution">
    <text evidence="4">The sequence shown here is derived from an EMBL/GenBank/DDBJ whole genome shotgun (WGS) entry which is preliminary data.</text>
</comment>
<keyword evidence="5" id="KW-1185">Reference proteome</keyword>
<evidence type="ECO:0000313" key="4">
    <source>
        <dbReference type="EMBL" id="PEG31431.1"/>
    </source>
</evidence>
<dbReference type="Gene3D" id="2.10.270.10">
    <property type="entry name" value="Cholin Binding"/>
    <property type="match status" value="1"/>
</dbReference>
<keyword evidence="3" id="KW-0732">Signal</keyword>
<gene>
    <name evidence="4" type="ORF">CQ394_06915</name>
</gene>
<name>A0A2A7MJC1_9CLOT</name>
<feature type="chain" id="PRO_5012585948" description="Cell wall-binding protein" evidence="3">
    <location>
        <begin position="25"/>
        <end position="242"/>
    </location>
</feature>
<dbReference type="RefSeq" id="WP_058295588.1">
    <property type="nucleotide sequence ID" value="NZ_CAMRXB010000046.1"/>
</dbReference>
<dbReference type="PROSITE" id="PS51170">
    <property type="entry name" value="CW"/>
    <property type="match status" value="1"/>
</dbReference>
<sequence>MKKRLLTSLLATAIIIGVPINAHAEWKKDNTGWWYTEGKSYAKGWREIDGKWYYFYSSGYMARNTTIDGYYLNGDGQWISSSSTSNDGVKNSTASSNDVTLSRSDFNNASENRTKNFIDYTKEKGYSYAYQIYWEDGKDEDFKTSKGIKLGDTISDIRKTYATQGIIRAIHSDEVSKQINSYDLCYNCPAWSKLQAMQAIDLTYIEDGQKYQLTFYLTMDNKVVMIAYFKNPQSFTKDDIKW</sequence>
<evidence type="ECO:0000256" key="3">
    <source>
        <dbReference type="SAM" id="SignalP"/>
    </source>
</evidence>
<dbReference type="InterPro" id="IPR018337">
    <property type="entry name" value="Cell_wall/Cho-bd_repeat"/>
</dbReference>
<proteinExistence type="predicted"/>
<evidence type="ECO:0000313" key="5">
    <source>
        <dbReference type="Proteomes" id="UP000220840"/>
    </source>
</evidence>
<dbReference type="OrthoDB" id="1654273at2"/>
<dbReference type="EMBL" id="PDCJ01000001">
    <property type="protein sequence ID" value="PEG31431.1"/>
    <property type="molecule type" value="Genomic_DNA"/>
</dbReference>
<organism evidence="4 5">
    <name type="scientific">Clostridium neonatale</name>
    <dbReference type="NCBI Taxonomy" id="137838"/>
    <lineage>
        <taxon>Bacteria</taxon>
        <taxon>Bacillati</taxon>
        <taxon>Bacillota</taxon>
        <taxon>Clostridia</taxon>
        <taxon>Eubacteriales</taxon>
        <taxon>Clostridiaceae</taxon>
        <taxon>Clostridium</taxon>
    </lineage>
</organism>
<feature type="repeat" description="Cell wall-binding" evidence="2">
    <location>
        <begin position="42"/>
        <end position="61"/>
    </location>
</feature>
<keyword evidence="1" id="KW-0677">Repeat</keyword>